<dbReference type="PANTHER" id="PTHR45453">
    <property type="entry name" value="PHOSPHATE REGULON SENSOR PROTEIN PHOR"/>
    <property type="match status" value="1"/>
</dbReference>
<keyword evidence="4" id="KW-1003">Cell membrane</keyword>
<evidence type="ECO:0000313" key="13">
    <source>
        <dbReference type="EMBL" id="WYJ78027.1"/>
    </source>
</evidence>
<proteinExistence type="predicted"/>
<evidence type="ECO:0000259" key="12">
    <source>
        <dbReference type="PROSITE" id="PS50109"/>
    </source>
</evidence>
<comment type="subcellular location">
    <subcellularLocation>
        <location evidence="2">Cell membrane</location>
        <topology evidence="2">Multi-pass membrane protein</topology>
    </subcellularLocation>
</comment>
<dbReference type="SUPFAM" id="SSF55874">
    <property type="entry name" value="ATPase domain of HSP90 chaperone/DNA topoisomerase II/histidine kinase"/>
    <property type="match status" value="1"/>
</dbReference>
<evidence type="ECO:0000256" key="6">
    <source>
        <dbReference type="ARBA" id="ARBA00022692"/>
    </source>
</evidence>
<evidence type="ECO:0000256" key="5">
    <source>
        <dbReference type="ARBA" id="ARBA00022679"/>
    </source>
</evidence>
<evidence type="ECO:0000256" key="4">
    <source>
        <dbReference type="ARBA" id="ARBA00022475"/>
    </source>
</evidence>
<evidence type="ECO:0000256" key="9">
    <source>
        <dbReference type="ARBA" id="ARBA00023012"/>
    </source>
</evidence>
<evidence type="ECO:0000313" key="14">
    <source>
        <dbReference type="Proteomes" id="UP000664701"/>
    </source>
</evidence>
<evidence type="ECO:0000256" key="1">
    <source>
        <dbReference type="ARBA" id="ARBA00000085"/>
    </source>
</evidence>
<dbReference type="PANTHER" id="PTHR45453:SF2">
    <property type="entry name" value="HISTIDINE KINASE"/>
    <property type="match status" value="1"/>
</dbReference>
<evidence type="ECO:0000256" key="2">
    <source>
        <dbReference type="ARBA" id="ARBA00004651"/>
    </source>
</evidence>
<dbReference type="InterPro" id="IPR050351">
    <property type="entry name" value="BphY/WalK/GraS-like"/>
</dbReference>
<dbReference type="Pfam" id="PF02518">
    <property type="entry name" value="HATPase_c"/>
    <property type="match status" value="1"/>
</dbReference>
<evidence type="ECO:0000256" key="8">
    <source>
        <dbReference type="ARBA" id="ARBA00022989"/>
    </source>
</evidence>
<dbReference type="InterPro" id="IPR003594">
    <property type="entry name" value="HATPase_dom"/>
</dbReference>
<dbReference type="SMART" id="SM00387">
    <property type="entry name" value="HATPase_c"/>
    <property type="match status" value="1"/>
</dbReference>
<reference evidence="13 14" key="1">
    <citation type="submission" date="2024-03" db="EMBL/GenBank/DDBJ databases">
        <title>The Genome Sequence of Enterococcus sp. DIV2402.</title>
        <authorList>
            <consortium name="The Broad Institute Genomics Platform"/>
            <consortium name="The Broad Institute Microbial Omics Core"/>
            <consortium name="The Broad Institute Genomic Center for Infectious Diseases"/>
            <person name="Earl A."/>
            <person name="Manson A."/>
            <person name="Gilmore M."/>
            <person name="Schwartman J."/>
            <person name="Shea T."/>
            <person name="Abouelleil A."/>
            <person name="Cao P."/>
            <person name="Chapman S."/>
            <person name="Cusick C."/>
            <person name="Young S."/>
            <person name="Neafsey D."/>
            <person name="Nusbaum C."/>
            <person name="Birren B."/>
        </authorList>
    </citation>
    <scope>NUCLEOTIDE SEQUENCE [LARGE SCALE GENOMIC DNA]</scope>
    <source>
        <strain evidence="13 14">DIV2402</strain>
    </source>
</reference>
<name>A0ABZ2SR69_9ENTE</name>
<keyword evidence="10 11" id="KW-0472">Membrane</keyword>
<dbReference type="InterPro" id="IPR005467">
    <property type="entry name" value="His_kinase_dom"/>
</dbReference>
<accession>A0ABZ2SR69</accession>
<keyword evidence="5" id="KW-0808">Transferase</keyword>
<dbReference type="RefSeq" id="WP_207941798.1">
    <property type="nucleotide sequence ID" value="NZ_CP147251.1"/>
</dbReference>
<evidence type="ECO:0000256" key="10">
    <source>
        <dbReference type="ARBA" id="ARBA00023136"/>
    </source>
</evidence>
<dbReference type="Proteomes" id="UP000664701">
    <property type="component" value="Chromosome"/>
</dbReference>
<keyword evidence="14" id="KW-1185">Reference proteome</keyword>
<protein>
    <recommendedName>
        <fullName evidence="3">histidine kinase</fullName>
        <ecNumber evidence="3">2.7.13.3</ecNumber>
    </recommendedName>
</protein>
<organism evidence="13 14">
    <name type="scientific">Candidatus Enterococcus lowellii</name>
    <dbReference type="NCBI Taxonomy" id="2230877"/>
    <lineage>
        <taxon>Bacteria</taxon>
        <taxon>Bacillati</taxon>
        <taxon>Bacillota</taxon>
        <taxon>Bacilli</taxon>
        <taxon>Lactobacillales</taxon>
        <taxon>Enterococcaceae</taxon>
        <taxon>Enterococcus</taxon>
    </lineage>
</organism>
<dbReference type="PROSITE" id="PS50109">
    <property type="entry name" value="HIS_KIN"/>
    <property type="match status" value="1"/>
</dbReference>
<feature type="domain" description="Histidine kinase" evidence="12">
    <location>
        <begin position="126"/>
        <end position="324"/>
    </location>
</feature>
<keyword evidence="7" id="KW-0418">Kinase</keyword>
<feature type="transmembrane region" description="Helical" evidence="11">
    <location>
        <begin position="12"/>
        <end position="32"/>
    </location>
</feature>
<dbReference type="Gene3D" id="3.30.565.10">
    <property type="entry name" value="Histidine kinase-like ATPase, C-terminal domain"/>
    <property type="match status" value="1"/>
</dbReference>
<dbReference type="EC" id="2.7.13.3" evidence="3"/>
<sequence length="328" mass="38345">MKLIGNYLKENIKVYVMYVLFTGLTLATIYLYELPLDLFLDIALFLTFVLVVYSLIEGYRYRQKIKQLQHLQERSLTLHSMAFFPKATQKNEQIYQELLQKLLQEKEIQQQQTIEQQEIFLEDFGLWMHQIKTPIAALDLLVQSSEIDRKLMKNELFKINECLQLMLNYLRQNLSQEDLVIEKIQLEPVVKKVLKKYAIFFSQKNLRLVLKGLNITVYTDRKWLIFILEQVVFNAIKYTENGEIALCWENQLVIADTGMGIRPEDVPRVFEKGYTGYNGREQQRASGLGLYLCTIVAEKIGISLSLTSELGKGTKVMLDFPTEQNFNE</sequence>
<keyword evidence="8 11" id="KW-1133">Transmembrane helix</keyword>
<feature type="transmembrane region" description="Helical" evidence="11">
    <location>
        <begin position="38"/>
        <end position="56"/>
    </location>
</feature>
<keyword evidence="6 11" id="KW-0812">Transmembrane</keyword>
<evidence type="ECO:0000256" key="11">
    <source>
        <dbReference type="SAM" id="Phobius"/>
    </source>
</evidence>
<dbReference type="InterPro" id="IPR036890">
    <property type="entry name" value="HATPase_C_sf"/>
</dbReference>
<dbReference type="EMBL" id="CP147251">
    <property type="protein sequence ID" value="WYJ78027.1"/>
    <property type="molecule type" value="Genomic_DNA"/>
</dbReference>
<evidence type="ECO:0000256" key="3">
    <source>
        <dbReference type="ARBA" id="ARBA00012438"/>
    </source>
</evidence>
<keyword evidence="9" id="KW-0902">Two-component regulatory system</keyword>
<comment type="catalytic activity">
    <reaction evidence="1">
        <text>ATP + protein L-histidine = ADP + protein N-phospho-L-histidine.</text>
        <dbReference type="EC" id="2.7.13.3"/>
    </reaction>
</comment>
<gene>
    <name evidence="13" type="ORF">DOK78_002683</name>
</gene>
<evidence type="ECO:0000256" key="7">
    <source>
        <dbReference type="ARBA" id="ARBA00022777"/>
    </source>
</evidence>